<keyword evidence="2" id="KW-1185">Reference proteome</keyword>
<reference evidence="1 2" key="1">
    <citation type="journal article" date="2018" name="PLoS ONE">
        <title>The draft genome of Kipferlia bialata reveals reductive genome evolution in fornicate parasites.</title>
        <authorList>
            <person name="Tanifuji G."/>
            <person name="Takabayashi S."/>
            <person name="Kume K."/>
            <person name="Takagi M."/>
            <person name="Nakayama T."/>
            <person name="Kamikawa R."/>
            <person name="Inagaki Y."/>
            <person name="Hashimoto T."/>
        </authorList>
    </citation>
    <scope>NUCLEOTIDE SEQUENCE [LARGE SCALE GENOMIC DNA]</scope>
    <source>
        <strain evidence="1">NY0173</strain>
    </source>
</reference>
<evidence type="ECO:0000313" key="1">
    <source>
        <dbReference type="EMBL" id="GIQ91290.1"/>
    </source>
</evidence>
<proteinExistence type="predicted"/>
<sequence>MATLECGACVLTVNTGSAAILSLEVQGHDVIPHPERGGPASAHFVLFPYSN</sequence>
<accession>A0A9K3GQU6</accession>
<protein>
    <submittedName>
        <fullName evidence="1">Uncharacterized protein</fullName>
    </submittedName>
</protein>
<organism evidence="1 2">
    <name type="scientific">Kipferlia bialata</name>
    <dbReference type="NCBI Taxonomy" id="797122"/>
    <lineage>
        <taxon>Eukaryota</taxon>
        <taxon>Metamonada</taxon>
        <taxon>Carpediemonas-like organisms</taxon>
        <taxon>Kipferlia</taxon>
    </lineage>
</organism>
<feature type="non-terminal residue" evidence="1">
    <location>
        <position position="51"/>
    </location>
</feature>
<dbReference type="Proteomes" id="UP000265618">
    <property type="component" value="Unassembled WGS sequence"/>
</dbReference>
<dbReference type="EMBL" id="BDIP01007456">
    <property type="protein sequence ID" value="GIQ91290.1"/>
    <property type="molecule type" value="Genomic_DNA"/>
</dbReference>
<dbReference type="AlphaFoldDB" id="A0A9K3GQU6"/>
<gene>
    <name evidence="1" type="ORF">KIPB_014472</name>
</gene>
<name>A0A9K3GQU6_9EUKA</name>
<evidence type="ECO:0000313" key="2">
    <source>
        <dbReference type="Proteomes" id="UP000265618"/>
    </source>
</evidence>
<comment type="caution">
    <text evidence="1">The sequence shown here is derived from an EMBL/GenBank/DDBJ whole genome shotgun (WGS) entry which is preliminary data.</text>
</comment>